<dbReference type="InterPro" id="IPR025708">
    <property type="entry name" value="HSP15"/>
</dbReference>
<dbReference type="CDD" id="cd00165">
    <property type="entry name" value="S4"/>
    <property type="match status" value="1"/>
</dbReference>
<dbReference type="GO" id="GO:0003727">
    <property type="term" value="F:single-stranded RNA binding"/>
    <property type="evidence" value="ECO:0007669"/>
    <property type="project" value="InterPro"/>
</dbReference>
<evidence type="ECO:0000256" key="3">
    <source>
        <dbReference type="ARBA" id="ARBA00023125"/>
    </source>
</evidence>
<keyword evidence="7" id="KW-1185">Reference proteome</keyword>
<sequence>MSVRIDKFIWFTRLCKTRSIATELVKKGKVKLNGEGIKPAREVKVGDEIGIVKHTSVFTYKVKALLKNRVGAKLVEDHLIDITPVEEIEKYKLYQASQSAYRGHGTGKPSKKERRVLDSFLHWENEDDEGW</sequence>
<proteinExistence type="inferred from homology"/>
<dbReference type="SMART" id="SM00363">
    <property type="entry name" value="S4"/>
    <property type="match status" value="1"/>
</dbReference>
<dbReference type="GO" id="GO:0034605">
    <property type="term" value="P:cellular response to heat"/>
    <property type="evidence" value="ECO:0007669"/>
    <property type="project" value="InterPro"/>
</dbReference>
<accession>A0A2U2XDS6</accession>
<evidence type="ECO:0000256" key="2">
    <source>
        <dbReference type="ARBA" id="ARBA00022884"/>
    </source>
</evidence>
<reference evidence="6 7" key="2">
    <citation type="submission" date="2018-05" db="EMBL/GenBank/DDBJ databases">
        <authorList>
            <person name="Lanie J.A."/>
            <person name="Ng W.-L."/>
            <person name="Kazmierczak K.M."/>
            <person name="Andrzejewski T.M."/>
            <person name="Davidsen T.M."/>
            <person name="Wayne K.J."/>
            <person name="Tettelin H."/>
            <person name="Glass J.I."/>
            <person name="Rusch D."/>
            <person name="Podicherti R."/>
            <person name="Tsui H.-C.T."/>
            <person name="Winkler M.E."/>
        </authorList>
    </citation>
    <scope>NUCLEOTIDE SEQUENCE [LARGE SCALE GENOMIC DNA]</scope>
    <source>
        <strain evidence="6 7">C305</strain>
    </source>
</reference>
<dbReference type="InterPro" id="IPR036986">
    <property type="entry name" value="S4_RNA-bd_sf"/>
</dbReference>
<dbReference type="PROSITE" id="PS50889">
    <property type="entry name" value="S4"/>
    <property type="match status" value="1"/>
</dbReference>
<dbReference type="SUPFAM" id="SSF55174">
    <property type="entry name" value="Alpha-L RNA-binding motif"/>
    <property type="match status" value="1"/>
</dbReference>
<keyword evidence="3" id="KW-0238">DNA-binding</keyword>
<keyword evidence="2 4" id="KW-0694">RNA-binding</keyword>
<dbReference type="RefSeq" id="WP_109359128.1">
    <property type="nucleotide sequence ID" value="NZ_QFRJ01000004.1"/>
</dbReference>
<dbReference type="PIRSF" id="PIRSF016821">
    <property type="entry name" value="HSP15"/>
    <property type="match status" value="1"/>
</dbReference>
<evidence type="ECO:0000256" key="1">
    <source>
        <dbReference type="ARBA" id="ARBA00008396"/>
    </source>
</evidence>
<evidence type="ECO:0000313" key="6">
    <source>
        <dbReference type="EMBL" id="PWH85851.1"/>
    </source>
</evidence>
<comment type="caution">
    <text evidence="6">The sequence shown here is derived from an EMBL/GenBank/DDBJ whole genome shotgun (WGS) entry which is preliminary data.</text>
</comment>
<evidence type="ECO:0000256" key="4">
    <source>
        <dbReference type="PROSITE-ProRule" id="PRU00182"/>
    </source>
</evidence>
<organism evidence="6 7">
    <name type="scientific">Brumimicrobium oceani</name>
    <dbReference type="NCBI Taxonomy" id="2100725"/>
    <lineage>
        <taxon>Bacteria</taxon>
        <taxon>Pseudomonadati</taxon>
        <taxon>Bacteroidota</taxon>
        <taxon>Flavobacteriia</taxon>
        <taxon>Flavobacteriales</taxon>
        <taxon>Crocinitomicaceae</taxon>
        <taxon>Brumimicrobium</taxon>
    </lineage>
</organism>
<dbReference type="Proteomes" id="UP000245370">
    <property type="component" value="Unassembled WGS sequence"/>
</dbReference>
<dbReference type="GO" id="GO:0003677">
    <property type="term" value="F:DNA binding"/>
    <property type="evidence" value="ECO:0007669"/>
    <property type="project" value="UniProtKB-KW"/>
</dbReference>
<dbReference type="Gene3D" id="3.10.290.10">
    <property type="entry name" value="RNA-binding S4 domain"/>
    <property type="match status" value="1"/>
</dbReference>
<name>A0A2U2XDS6_9FLAO</name>
<dbReference type="OrthoDB" id="9797176at2"/>
<dbReference type="Pfam" id="PF01479">
    <property type="entry name" value="S4"/>
    <property type="match status" value="1"/>
</dbReference>
<reference evidence="6 7" key="1">
    <citation type="submission" date="2018-05" db="EMBL/GenBank/DDBJ databases">
        <title>Brumimicrobium oceani sp. nov., isolated from coastal sediment.</title>
        <authorList>
            <person name="Kou Y."/>
        </authorList>
    </citation>
    <scope>NUCLEOTIDE SEQUENCE [LARGE SCALE GENOMIC DNA]</scope>
    <source>
        <strain evidence="6 7">C305</strain>
    </source>
</reference>
<evidence type="ECO:0000313" key="7">
    <source>
        <dbReference type="Proteomes" id="UP000245370"/>
    </source>
</evidence>
<evidence type="ECO:0000259" key="5">
    <source>
        <dbReference type="SMART" id="SM00363"/>
    </source>
</evidence>
<feature type="domain" description="RNA-binding S4" evidence="5">
    <location>
        <begin position="3"/>
        <end position="63"/>
    </location>
</feature>
<dbReference type="InterPro" id="IPR002942">
    <property type="entry name" value="S4_RNA-bd"/>
</dbReference>
<protein>
    <submittedName>
        <fullName evidence="6">RNA-binding protein</fullName>
    </submittedName>
</protein>
<dbReference type="EMBL" id="QFRJ01000004">
    <property type="protein sequence ID" value="PWH85851.1"/>
    <property type="molecule type" value="Genomic_DNA"/>
</dbReference>
<dbReference type="GO" id="GO:0043023">
    <property type="term" value="F:ribosomal large subunit binding"/>
    <property type="evidence" value="ECO:0007669"/>
    <property type="project" value="InterPro"/>
</dbReference>
<dbReference type="AlphaFoldDB" id="A0A2U2XDS6"/>
<comment type="similarity">
    <text evidence="1">Belongs to the HSP15 family.</text>
</comment>
<gene>
    <name evidence="6" type="ORF">DIT68_07080</name>
</gene>